<evidence type="ECO:0000256" key="5">
    <source>
        <dbReference type="PROSITE-ProRule" id="PRU00339"/>
    </source>
</evidence>
<dbReference type="PANTHER" id="PTHR46423">
    <property type="entry name" value="RNA POLYMERASE II-ASSOCIATED PROTEIN 3"/>
    <property type="match status" value="1"/>
</dbReference>
<dbReference type="RefSeq" id="XP_003325529.2">
    <property type="nucleotide sequence ID" value="XM_003325481.2"/>
</dbReference>
<evidence type="ECO:0000256" key="6">
    <source>
        <dbReference type="SAM" id="MobiDB-lite"/>
    </source>
</evidence>
<evidence type="ECO:0000313" key="9">
    <source>
        <dbReference type="Proteomes" id="UP000008783"/>
    </source>
</evidence>
<dbReference type="PROSITE" id="PS50005">
    <property type="entry name" value="TPR"/>
    <property type="match status" value="2"/>
</dbReference>
<evidence type="ECO:0000259" key="7">
    <source>
        <dbReference type="Pfam" id="PF13877"/>
    </source>
</evidence>
<dbReference type="STRING" id="418459.E3K9L4"/>
<dbReference type="SUPFAM" id="SSF48452">
    <property type="entry name" value="TPR-like"/>
    <property type="match status" value="1"/>
</dbReference>
<protein>
    <recommendedName>
        <fullName evidence="4">RNA polymerase II-associated protein 3</fullName>
    </recommendedName>
</protein>
<evidence type="ECO:0000313" key="8">
    <source>
        <dbReference type="EMBL" id="EFP81110.2"/>
    </source>
</evidence>
<feature type="compositionally biased region" description="Polar residues" evidence="6">
    <location>
        <begin position="158"/>
        <end position="171"/>
    </location>
</feature>
<dbReference type="OrthoDB" id="629492at2759"/>
<dbReference type="InterPro" id="IPR011990">
    <property type="entry name" value="TPR-like_helical_dom_sf"/>
</dbReference>
<keyword evidence="2 5" id="KW-0802">TPR repeat</keyword>
<proteinExistence type="inferred from homology"/>
<evidence type="ECO:0000256" key="4">
    <source>
        <dbReference type="ARBA" id="ARBA00040133"/>
    </source>
</evidence>
<dbReference type="PANTHER" id="PTHR46423:SF1">
    <property type="entry name" value="RNA POLYMERASE II-ASSOCIATED PROTEIN 3"/>
    <property type="match status" value="1"/>
</dbReference>
<feature type="compositionally biased region" description="Low complexity" evidence="6">
    <location>
        <begin position="136"/>
        <end position="157"/>
    </location>
</feature>
<feature type="compositionally biased region" description="Low complexity" evidence="6">
    <location>
        <begin position="251"/>
        <end position="263"/>
    </location>
</feature>
<feature type="domain" description="RNA-polymerase II-associated protein 3-like C-terminal" evidence="7">
    <location>
        <begin position="265"/>
        <end position="355"/>
    </location>
</feature>
<organism evidence="8 9">
    <name type="scientific">Puccinia graminis f. sp. tritici (strain CRL 75-36-700-3 / race SCCL)</name>
    <name type="common">Black stem rust fungus</name>
    <dbReference type="NCBI Taxonomy" id="418459"/>
    <lineage>
        <taxon>Eukaryota</taxon>
        <taxon>Fungi</taxon>
        <taxon>Dikarya</taxon>
        <taxon>Basidiomycota</taxon>
        <taxon>Pucciniomycotina</taxon>
        <taxon>Pucciniomycetes</taxon>
        <taxon>Pucciniales</taxon>
        <taxon>Pucciniaceae</taxon>
        <taxon>Puccinia</taxon>
    </lineage>
</organism>
<dbReference type="Pfam" id="PF07719">
    <property type="entry name" value="TPR_2"/>
    <property type="match status" value="1"/>
</dbReference>
<name>E3K9L4_PUCGT</name>
<dbReference type="InterPro" id="IPR051966">
    <property type="entry name" value="RPAP3"/>
</dbReference>
<keyword evidence="1" id="KW-0677">Repeat</keyword>
<dbReference type="AlphaFoldDB" id="E3K9L4"/>
<dbReference type="InParanoid" id="E3K9L4"/>
<dbReference type="Gene3D" id="1.25.40.10">
    <property type="entry name" value="Tetratricopeptide repeat domain"/>
    <property type="match status" value="1"/>
</dbReference>
<evidence type="ECO:0000256" key="2">
    <source>
        <dbReference type="ARBA" id="ARBA00022803"/>
    </source>
</evidence>
<dbReference type="GeneID" id="10536432"/>
<dbReference type="SMART" id="SM00028">
    <property type="entry name" value="TPR"/>
    <property type="match status" value="3"/>
</dbReference>
<dbReference type="eggNOG" id="KOG4648">
    <property type="taxonomic scope" value="Eukaryota"/>
</dbReference>
<dbReference type="VEuPathDB" id="FungiDB:PGTG_07362"/>
<evidence type="ECO:0000256" key="1">
    <source>
        <dbReference type="ARBA" id="ARBA00022737"/>
    </source>
</evidence>
<feature type="compositionally biased region" description="Polar residues" evidence="6">
    <location>
        <begin position="178"/>
        <end position="212"/>
    </location>
</feature>
<reference key="1">
    <citation type="submission" date="2007-01" db="EMBL/GenBank/DDBJ databases">
        <title>The Genome Sequence of Puccinia graminis f. sp. tritici Strain CRL 75-36-700-3.</title>
        <authorList>
            <consortium name="The Broad Institute Genome Sequencing Platform"/>
            <person name="Birren B."/>
            <person name="Lander E."/>
            <person name="Galagan J."/>
            <person name="Nusbaum C."/>
            <person name="Devon K."/>
            <person name="Cuomo C."/>
            <person name="Jaffe D."/>
            <person name="Butler J."/>
            <person name="Alvarez P."/>
            <person name="Gnerre S."/>
            <person name="Grabherr M."/>
            <person name="Mauceli E."/>
            <person name="Brockman W."/>
            <person name="Young S."/>
            <person name="LaButti K."/>
            <person name="Sykes S."/>
            <person name="DeCaprio D."/>
            <person name="Crawford M."/>
            <person name="Koehrsen M."/>
            <person name="Engels R."/>
            <person name="Montgomery P."/>
            <person name="Pearson M."/>
            <person name="Howarth C."/>
            <person name="Larson L."/>
            <person name="White J."/>
            <person name="Zeng Q."/>
            <person name="Kodira C."/>
            <person name="Yandava C."/>
            <person name="Alvarado L."/>
            <person name="O'Leary S."/>
            <person name="Szabo L."/>
            <person name="Dean R."/>
            <person name="Schein J."/>
        </authorList>
    </citation>
    <scope>NUCLEOTIDE SEQUENCE</scope>
    <source>
        <strain>CRL 75-36-700-3</strain>
    </source>
</reference>
<feature type="region of interest" description="Disordered" evidence="6">
    <location>
        <begin position="133"/>
        <end position="263"/>
    </location>
</feature>
<comment type="similarity">
    <text evidence="3">Belongs to the RPAP3 family.</text>
</comment>
<feature type="repeat" description="TPR" evidence="5">
    <location>
        <begin position="11"/>
        <end position="44"/>
    </location>
</feature>
<dbReference type="Pfam" id="PF13877">
    <property type="entry name" value="RPAP3_C"/>
    <property type="match status" value="1"/>
</dbReference>
<dbReference type="HOGENOM" id="CLU_023272_0_0_1"/>
<dbReference type="Proteomes" id="UP000008783">
    <property type="component" value="Unassembled WGS sequence"/>
</dbReference>
<keyword evidence="9" id="KW-1185">Reference proteome</keyword>
<dbReference type="InterPro" id="IPR013105">
    <property type="entry name" value="TPR_2"/>
</dbReference>
<feature type="compositionally biased region" description="Polar residues" evidence="6">
    <location>
        <begin position="232"/>
        <end position="242"/>
    </location>
</feature>
<reference evidence="9" key="2">
    <citation type="journal article" date="2011" name="Proc. Natl. Acad. Sci. U.S.A.">
        <title>Obligate biotrophy features unraveled by the genomic analysis of rust fungi.</title>
        <authorList>
            <person name="Duplessis S."/>
            <person name="Cuomo C.A."/>
            <person name="Lin Y.-C."/>
            <person name="Aerts A."/>
            <person name="Tisserant E."/>
            <person name="Veneault-Fourrey C."/>
            <person name="Joly D.L."/>
            <person name="Hacquard S."/>
            <person name="Amselem J."/>
            <person name="Cantarel B.L."/>
            <person name="Chiu R."/>
            <person name="Coutinho P.M."/>
            <person name="Feau N."/>
            <person name="Field M."/>
            <person name="Frey P."/>
            <person name="Gelhaye E."/>
            <person name="Goldberg J."/>
            <person name="Grabherr M.G."/>
            <person name="Kodira C.D."/>
            <person name="Kohler A."/>
            <person name="Kuees U."/>
            <person name="Lindquist E.A."/>
            <person name="Lucas S.M."/>
            <person name="Mago R."/>
            <person name="Mauceli E."/>
            <person name="Morin E."/>
            <person name="Murat C."/>
            <person name="Pangilinan J.L."/>
            <person name="Park R."/>
            <person name="Pearson M."/>
            <person name="Quesneville H."/>
            <person name="Rouhier N."/>
            <person name="Sakthikumar S."/>
            <person name="Salamov A.A."/>
            <person name="Schmutz J."/>
            <person name="Selles B."/>
            <person name="Shapiro H."/>
            <person name="Tanguay P."/>
            <person name="Tuskan G.A."/>
            <person name="Henrissat B."/>
            <person name="Van de Peer Y."/>
            <person name="Rouze P."/>
            <person name="Ellis J.G."/>
            <person name="Dodds P.N."/>
            <person name="Schein J.E."/>
            <person name="Zhong S."/>
            <person name="Hamelin R.C."/>
            <person name="Grigoriev I.V."/>
            <person name="Szabo L.J."/>
            <person name="Martin F."/>
        </authorList>
    </citation>
    <scope>NUCLEOTIDE SEQUENCE [LARGE SCALE GENOMIC DNA]</scope>
    <source>
        <strain evidence="9">CRL 75-36-700-3 / race SCCL</strain>
    </source>
</reference>
<gene>
    <name evidence="8" type="ORF">PGTG_07362</name>
</gene>
<sequence>MEAGNNKRPTAQVFKDKGNEAFKKADFQAAVEHYTAAIKADPSDHILPCNRAFARLKLQQWKLAEADCTKSLELLPEPNCKALFRRGTARRQLNKWNDALADLKAALALEPNNASICAELEAVKSHLQKDAIIPETSSPPNASTPNSTVSSDSESSSANQPTPGPSSSTALTDKRSSDSSNSLMKEVSTTRFTSSDPKNSTTKAAAGTSFSALKQIRQKKEEKSSGLLTCRNPKTSASSPTDLSKCEAKPTKIPSSSSTNSIPPVRSFADFEMRWGMSSQPELRCSVLEALDQRHVARLFGEHLEPETLEQIIDAMQVLLKANEKAKIKKAVELLQEMDNVSRMGTLTMFLGSDHQKVIQDLLIKFQGFEGKSVKLNNWGL</sequence>
<dbReference type="InterPro" id="IPR019734">
    <property type="entry name" value="TPR_rpt"/>
</dbReference>
<dbReference type="KEGG" id="pgr:PGTG_07362"/>
<feature type="repeat" description="TPR" evidence="5">
    <location>
        <begin position="80"/>
        <end position="113"/>
    </location>
</feature>
<accession>E3K9L4</accession>
<dbReference type="EMBL" id="DS178277">
    <property type="protein sequence ID" value="EFP81110.2"/>
    <property type="molecule type" value="Genomic_DNA"/>
</dbReference>
<evidence type="ECO:0000256" key="3">
    <source>
        <dbReference type="ARBA" id="ARBA00038275"/>
    </source>
</evidence>
<dbReference type="InterPro" id="IPR025986">
    <property type="entry name" value="RPAP3-like_C"/>
</dbReference>